<reference evidence="1 2" key="1">
    <citation type="submission" date="2019-03" db="EMBL/GenBank/DDBJ databases">
        <title>Genomic Encyclopedia of Type Strains, Phase IV (KMG-IV): sequencing the most valuable type-strain genomes for metagenomic binning, comparative biology and taxonomic classification.</title>
        <authorList>
            <person name="Goeker M."/>
        </authorList>
    </citation>
    <scope>NUCLEOTIDE SEQUENCE [LARGE SCALE GENOMIC DNA]</scope>
    <source>
        <strain evidence="1 2">DSM 45707</strain>
    </source>
</reference>
<proteinExistence type="predicted"/>
<protein>
    <submittedName>
        <fullName evidence="1">Uncharacterized protein</fullName>
    </submittedName>
</protein>
<dbReference type="AlphaFoldDB" id="A0A4R3LDU1"/>
<name>A0A4R3LDU1_9BACL</name>
<comment type="caution">
    <text evidence="1">The sequence shown here is derived from an EMBL/GenBank/DDBJ whole genome shotgun (WGS) entry which is preliminary data.</text>
</comment>
<dbReference type="Proteomes" id="UP000294937">
    <property type="component" value="Unassembled WGS sequence"/>
</dbReference>
<dbReference type="OrthoDB" id="2081780at2"/>
<gene>
    <name evidence="1" type="ORF">EDD58_101117</name>
</gene>
<sequence length="117" mass="13697">MKAQLIQEKINRLHYWDARLLQLHADYFGDEVTLLFEDSNANVKLLFSGCSKVHLTTNVSDRIKPMRELSIPQIPYFIQDLEITDYIEGDLELLNCKISAPPLMIELRCYKIEIVRE</sequence>
<dbReference type="RefSeq" id="WP_131922897.1">
    <property type="nucleotide sequence ID" value="NZ_SMAG01000001.1"/>
</dbReference>
<evidence type="ECO:0000313" key="2">
    <source>
        <dbReference type="Proteomes" id="UP000294937"/>
    </source>
</evidence>
<accession>A0A4R3LDU1</accession>
<evidence type="ECO:0000313" key="1">
    <source>
        <dbReference type="EMBL" id="TCS96484.1"/>
    </source>
</evidence>
<organism evidence="1 2">
    <name type="scientific">Hazenella coriacea</name>
    <dbReference type="NCBI Taxonomy" id="1179467"/>
    <lineage>
        <taxon>Bacteria</taxon>
        <taxon>Bacillati</taxon>
        <taxon>Bacillota</taxon>
        <taxon>Bacilli</taxon>
        <taxon>Bacillales</taxon>
        <taxon>Thermoactinomycetaceae</taxon>
        <taxon>Hazenella</taxon>
    </lineage>
</organism>
<dbReference type="EMBL" id="SMAG01000001">
    <property type="protein sequence ID" value="TCS96484.1"/>
    <property type="molecule type" value="Genomic_DNA"/>
</dbReference>
<keyword evidence="2" id="KW-1185">Reference proteome</keyword>